<dbReference type="PANTHER" id="PTHR30319:SF1">
    <property type="entry name" value="TRANSCRIPTIONAL REPRESSOR PAAX"/>
    <property type="match status" value="1"/>
</dbReference>
<dbReference type="AlphaFoldDB" id="A0A0F5MWT7"/>
<evidence type="ECO:0000259" key="2">
    <source>
        <dbReference type="Pfam" id="PF07848"/>
    </source>
</evidence>
<proteinExistence type="predicted"/>
<evidence type="ECO:0000259" key="3">
    <source>
        <dbReference type="Pfam" id="PF08223"/>
    </source>
</evidence>
<dbReference type="InterPro" id="IPR012906">
    <property type="entry name" value="PaaX-like_N"/>
</dbReference>
<reference evidence="8" key="1">
    <citation type="submission" date="2015-04" db="EMBL/GenBank/DDBJ databases">
        <title>Genome sequence of Mycobacterium arupense GUC1.</title>
        <authorList>
            <person name="Greninger A.L."/>
            <person name="Cunningham G."/>
            <person name="Chiu C.Y."/>
            <person name="Miller S."/>
        </authorList>
    </citation>
    <scope>NUCLEOTIDE SEQUENCE [LARGE SCALE GENOMIC DNA]</scope>
    <source>
        <strain evidence="8">GUC1</strain>
    </source>
</reference>
<feature type="signal peptide" evidence="1">
    <location>
        <begin position="1"/>
        <end position="25"/>
    </location>
</feature>
<comment type="caution">
    <text evidence="5">The sequence shown here is derived from an EMBL/GenBank/DDBJ whole genome shotgun (WGS) entry which is preliminary data.</text>
</comment>
<feature type="domain" description="Transcriptional repressor PaaX-like N-terminal" evidence="2">
    <location>
        <begin position="9"/>
        <end position="69"/>
    </location>
</feature>
<dbReference type="Gene3D" id="3.30.70.2650">
    <property type="match status" value="1"/>
</dbReference>
<dbReference type="EMBL" id="LASW01000041">
    <property type="protein sequence ID" value="KKB99205.1"/>
    <property type="molecule type" value="Genomic_DNA"/>
</dbReference>
<evidence type="ECO:0000313" key="6">
    <source>
        <dbReference type="EMBL" id="OQZ93632.1"/>
    </source>
</evidence>
<dbReference type="PATRIC" id="fig|342002.3.peg.3175"/>
<reference evidence="6 9" key="3">
    <citation type="submission" date="2016-12" db="EMBL/GenBank/DDBJ databases">
        <title>The new phylogeny of genus Mycobacterium.</title>
        <authorList>
            <person name="Tortoli E."/>
            <person name="Trovato A."/>
            <person name="Cirillo D.M."/>
        </authorList>
    </citation>
    <scope>NUCLEOTIDE SEQUENCE [LARGE SCALE GENOMIC DNA]</scope>
    <source>
        <strain evidence="6 9">DSM 44942</strain>
    </source>
</reference>
<sequence>MPNTVRMTARSVVLSVLLGAHPASATSAELLRLTTDFGIKETALRVALTRLVAAGDLVRSAEGYGLSERLLARQRQQDAALNPQTRPWDGHWNTVVITSIGCDARTRAALRSGLSERRFAELREGIWMRPDNIDVELGDVLGGYTRQLTARDQEPAELAATLWDLAAWAQTGHDLLAAMAEAQDMPSRFIVAAAMVRHLRRDPVLPPELLPQDWPGLQIRRRYAEFADELASRRDANREAVLR</sequence>
<evidence type="ECO:0000313" key="8">
    <source>
        <dbReference type="Proteomes" id="UP000034416"/>
    </source>
</evidence>
<dbReference type="Pfam" id="PF07848">
    <property type="entry name" value="PaaX"/>
    <property type="match status" value="1"/>
</dbReference>
<accession>A0A0F5MWT7</accession>
<evidence type="ECO:0000313" key="10">
    <source>
        <dbReference type="Proteomes" id="UP000321797"/>
    </source>
</evidence>
<dbReference type="Proteomes" id="UP000321797">
    <property type="component" value="Unassembled WGS sequence"/>
</dbReference>
<keyword evidence="1" id="KW-0732">Signal</keyword>
<dbReference type="Proteomes" id="UP000034416">
    <property type="component" value="Unassembled WGS sequence"/>
</dbReference>
<gene>
    <name evidence="6" type="ORF">BST15_17670</name>
    <name evidence="7" type="ORF">E6Q54_00070</name>
    <name evidence="5" type="ORF">WR43_10855</name>
</gene>
<dbReference type="EMBL" id="MVHH01000051">
    <property type="protein sequence ID" value="OQZ93632.1"/>
    <property type="molecule type" value="Genomic_DNA"/>
</dbReference>
<protein>
    <submittedName>
        <fullName evidence="5">PaaX domain-containing protein, C-domain protein</fullName>
    </submittedName>
</protein>
<dbReference type="InterPro" id="IPR036388">
    <property type="entry name" value="WH-like_DNA-bd_sf"/>
</dbReference>
<feature type="domain" description="Transcriptional repressor PaaX-like C-terminal" evidence="3">
    <location>
        <begin position="178"/>
        <end position="232"/>
    </location>
</feature>
<reference evidence="7 10" key="4">
    <citation type="submission" date="2018-09" db="EMBL/GenBank/DDBJ databases">
        <title>Metagenome Assembled Genomes from an Advanced Water Purification Facility.</title>
        <authorList>
            <person name="Stamps B.W."/>
            <person name="Spear J.R."/>
        </authorList>
    </citation>
    <scope>NUCLEOTIDE SEQUENCE [LARGE SCALE GENOMIC DNA]</scope>
    <source>
        <strain evidence="7">Bin_29_2</strain>
    </source>
</reference>
<reference evidence="5" key="2">
    <citation type="submission" date="2015-04" db="EMBL/GenBank/DDBJ databases">
        <title>Genome sequence of Mycobacterium arupense strain GUC1.</title>
        <authorList>
            <person name="Greninger A.L."/>
            <person name="Cunningham G."/>
            <person name="Chiu C.Y."/>
            <person name="Miller S."/>
        </authorList>
    </citation>
    <scope>NUCLEOTIDE SEQUENCE</scope>
    <source>
        <strain evidence="5">GUC1</strain>
    </source>
</reference>
<organism evidence="5 8">
    <name type="scientific">Mycolicibacter arupensis</name>
    <dbReference type="NCBI Taxonomy" id="342002"/>
    <lineage>
        <taxon>Bacteria</taxon>
        <taxon>Bacillati</taxon>
        <taxon>Actinomycetota</taxon>
        <taxon>Actinomycetes</taxon>
        <taxon>Mycobacteriales</taxon>
        <taxon>Mycobacteriaceae</taxon>
        <taxon>Mycolicibacter</taxon>
    </lineage>
</organism>
<dbReference type="Pfam" id="PF08223">
    <property type="entry name" value="PaaX_C"/>
    <property type="match status" value="1"/>
</dbReference>
<name>A0A0F5MWT7_9MYCO</name>
<feature type="chain" id="PRO_5044542217" evidence="1">
    <location>
        <begin position="26"/>
        <end position="243"/>
    </location>
</feature>
<dbReference type="STRING" id="342002.BST15_17670"/>
<keyword evidence="9" id="KW-1185">Reference proteome</keyword>
<dbReference type="Proteomes" id="UP000192327">
    <property type="component" value="Unassembled WGS sequence"/>
</dbReference>
<feature type="domain" description="Transcriptional repressor PaaX-like central Cas2-like" evidence="4">
    <location>
        <begin position="86"/>
        <end position="144"/>
    </location>
</feature>
<dbReference type="OrthoDB" id="2270427at2"/>
<evidence type="ECO:0000259" key="4">
    <source>
        <dbReference type="Pfam" id="PF20803"/>
    </source>
</evidence>
<dbReference type="Gene3D" id="1.10.10.10">
    <property type="entry name" value="Winged helix-like DNA-binding domain superfamily/Winged helix DNA-binding domain"/>
    <property type="match status" value="1"/>
</dbReference>
<dbReference type="Pfam" id="PF20803">
    <property type="entry name" value="PaaX_M"/>
    <property type="match status" value="1"/>
</dbReference>
<evidence type="ECO:0000313" key="5">
    <source>
        <dbReference type="EMBL" id="KKB99205.1"/>
    </source>
</evidence>
<dbReference type="Gene3D" id="1.20.58.1460">
    <property type="match status" value="1"/>
</dbReference>
<dbReference type="EMBL" id="SSGD01000001">
    <property type="protein sequence ID" value="TXI60703.1"/>
    <property type="molecule type" value="Genomic_DNA"/>
</dbReference>
<dbReference type="GO" id="GO:0006351">
    <property type="term" value="P:DNA-templated transcription"/>
    <property type="evidence" value="ECO:0007669"/>
    <property type="project" value="TreeGrafter"/>
</dbReference>
<dbReference type="InterPro" id="IPR048846">
    <property type="entry name" value="PaaX-like_central"/>
</dbReference>
<evidence type="ECO:0000313" key="9">
    <source>
        <dbReference type="Proteomes" id="UP000192327"/>
    </source>
</evidence>
<evidence type="ECO:0000256" key="1">
    <source>
        <dbReference type="SAM" id="SignalP"/>
    </source>
</evidence>
<dbReference type="InterPro" id="IPR013225">
    <property type="entry name" value="PaaX_C"/>
</dbReference>
<evidence type="ECO:0000313" key="7">
    <source>
        <dbReference type="EMBL" id="TXI60703.1"/>
    </source>
</evidence>
<dbReference type="PANTHER" id="PTHR30319">
    <property type="entry name" value="PHENYLACETIC ACID REGULATOR-RELATED TRANSCRIPTIONAL REPRESSOR"/>
    <property type="match status" value="1"/>
</dbReference>